<accession>A0ABP1N6R7</accession>
<comment type="subcellular location">
    <subcellularLocation>
        <location evidence="1 10">Cell membrane</location>
        <topology evidence="1 10">Multi-pass membrane protein</topology>
    </subcellularLocation>
</comment>
<evidence type="ECO:0000256" key="3">
    <source>
        <dbReference type="ARBA" id="ARBA00022606"/>
    </source>
</evidence>
<dbReference type="PANTHER" id="PTHR21137:SF35">
    <property type="entry name" value="ODORANT RECEPTOR 19A-RELATED"/>
    <property type="match status" value="1"/>
</dbReference>
<keyword evidence="6 10" id="KW-1133">Transmembrane helix</keyword>
<dbReference type="EMBL" id="CAXAJV020001287">
    <property type="protein sequence ID" value="CAL7936670.1"/>
    <property type="molecule type" value="Genomic_DNA"/>
</dbReference>
<keyword evidence="9 10" id="KW-0807">Transducer</keyword>
<feature type="transmembrane region" description="Helical" evidence="10">
    <location>
        <begin position="43"/>
        <end position="65"/>
    </location>
</feature>
<evidence type="ECO:0000256" key="5">
    <source>
        <dbReference type="ARBA" id="ARBA00022725"/>
    </source>
</evidence>
<evidence type="ECO:0000256" key="1">
    <source>
        <dbReference type="ARBA" id="ARBA00004651"/>
    </source>
</evidence>
<evidence type="ECO:0000256" key="10">
    <source>
        <dbReference type="RuleBase" id="RU351113"/>
    </source>
</evidence>
<keyword evidence="7 10" id="KW-0472">Membrane</keyword>
<dbReference type="Proteomes" id="UP001642520">
    <property type="component" value="Unassembled WGS sequence"/>
</dbReference>
<feature type="transmembrane region" description="Helical" evidence="10">
    <location>
        <begin position="208"/>
        <end position="227"/>
    </location>
</feature>
<evidence type="ECO:0000313" key="12">
    <source>
        <dbReference type="Proteomes" id="UP001642520"/>
    </source>
</evidence>
<organism evidence="11 12">
    <name type="scientific">Xylocopa violacea</name>
    <name type="common">Violet carpenter bee</name>
    <name type="synonym">Apis violacea</name>
    <dbReference type="NCBI Taxonomy" id="135666"/>
    <lineage>
        <taxon>Eukaryota</taxon>
        <taxon>Metazoa</taxon>
        <taxon>Ecdysozoa</taxon>
        <taxon>Arthropoda</taxon>
        <taxon>Hexapoda</taxon>
        <taxon>Insecta</taxon>
        <taxon>Pterygota</taxon>
        <taxon>Neoptera</taxon>
        <taxon>Endopterygota</taxon>
        <taxon>Hymenoptera</taxon>
        <taxon>Apocrita</taxon>
        <taxon>Aculeata</taxon>
        <taxon>Apoidea</taxon>
        <taxon>Anthophila</taxon>
        <taxon>Apidae</taxon>
        <taxon>Xylocopa</taxon>
        <taxon>Xylocopa</taxon>
    </lineage>
</organism>
<evidence type="ECO:0000256" key="7">
    <source>
        <dbReference type="ARBA" id="ARBA00023136"/>
    </source>
</evidence>
<proteinExistence type="inferred from homology"/>
<evidence type="ECO:0000256" key="4">
    <source>
        <dbReference type="ARBA" id="ARBA00022692"/>
    </source>
</evidence>
<keyword evidence="2" id="KW-1003">Cell membrane</keyword>
<name>A0ABP1N6R7_XYLVO</name>
<keyword evidence="3 10" id="KW-0716">Sensory transduction</keyword>
<evidence type="ECO:0000256" key="8">
    <source>
        <dbReference type="ARBA" id="ARBA00023170"/>
    </source>
</evidence>
<evidence type="ECO:0000313" key="11">
    <source>
        <dbReference type="EMBL" id="CAL7936670.1"/>
    </source>
</evidence>
<reference evidence="11 12" key="1">
    <citation type="submission" date="2024-08" db="EMBL/GenBank/DDBJ databases">
        <authorList>
            <person name="Will J Nash"/>
            <person name="Angela Man"/>
            <person name="Seanna McTaggart"/>
            <person name="Kendall Baker"/>
            <person name="Tom Barker"/>
            <person name="Leah Catchpole"/>
            <person name="Alex Durrant"/>
            <person name="Karim Gharbi"/>
            <person name="Naomi Irish"/>
            <person name="Gemy Kaithakottil"/>
            <person name="Debby Ku"/>
            <person name="Aaliyah Providence"/>
            <person name="Felix Shaw"/>
            <person name="David Swarbreck"/>
            <person name="Chris Watkins"/>
            <person name="Ann M. McCartney"/>
            <person name="Giulio Formenti"/>
            <person name="Alice Mouton"/>
            <person name="Noel Vella"/>
            <person name="Bjorn M von Reumont"/>
            <person name="Adriana Vella"/>
            <person name="Wilfried Haerty"/>
        </authorList>
    </citation>
    <scope>NUCLEOTIDE SEQUENCE [LARGE SCALE GENOMIC DNA]</scope>
</reference>
<evidence type="ECO:0000256" key="2">
    <source>
        <dbReference type="ARBA" id="ARBA00022475"/>
    </source>
</evidence>
<comment type="similarity">
    <text evidence="10">Belongs to the insect chemoreceptor superfamily. Heteromeric odorant receptor channel (TC 1.A.69) family.</text>
</comment>
<feature type="transmembrane region" description="Helical" evidence="10">
    <location>
        <begin position="133"/>
        <end position="154"/>
    </location>
</feature>
<comment type="caution">
    <text evidence="10">Lacks conserved residue(s) required for the propagation of feature annotation.</text>
</comment>
<evidence type="ECO:0000256" key="6">
    <source>
        <dbReference type="ARBA" id="ARBA00022989"/>
    </source>
</evidence>
<feature type="transmembrane region" description="Helical" evidence="10">
    <location>
        <begin position="12"/>
        <end position="31"/>
    </location>
</feature>
<protein>
    <recommendedName>
        <fullName evidence="10">Odorant receptor</fullName>
    </recommendedName>
</protein>
<dbReference type="Pfam" id="PF02949">
    <property type="entry name" value="7tm_6"/>
    <property type="match status" value="1"/>
</dbReference>
<feature type="transmembrane region" description="Helical" evidence="10">
    <location>
        <begin position="303"/>
        <end position="324"/>
    </location>
</feature>
<dbReference type="InterPro" id="IPR004117">
    <property type="entry name" value="7tm6_olfct_rcpt"/>
</dbReference>
<keyword evidence="4 10" id="KW-0812">Transmembrane</keyword>
<evidence type="ECO:0000256" key="9">
    <source>
        <dbReference type="ARBA" id="ARBA00023224"/>
    </source>
</evidence>
<sequence>MPPIRDVEEDLWRFLRFVQVHLVLLGAWPSFTKTPLYSRILRWCRVVAVIFLQLSIVIPAILYMILKEKNGKRKVTLLLPIVFSMGRAAKYLTILYRMNDFGKTLSAIRKDWSNATEEGQQALRANARTGYKVALMVAICVSSSSLFFRVILPISKGSIVLPNNVTVRLLPCQVYFVFFDVQLSPYFEMVFTLQVCTGIVNCATQTGMVGIFSILCLHICSLVRILIGKMAELTKQSEFSEKVLHEKIVDIVEYQMKIKKFISNVELITQYLCFYEIVDDTCMTCILGYCTIMEWENHNYAAIAVYVFVFVSCTSFTFTVCYVGQHLINESTILAETSNTLKWYRLPTKTARSLVLVIIMSNYPIKLTAAKLIDVSLATFTDIMKTSMGYLSILREIT</sequence>
<keyword evidence="5 10" id="KW-0552">Olfaction</keyword>
<gene>
    <name evidence="11" type="ORF">XYLVIOL_LOCUS2309</name>
</gene>
<keyword evidence="8 10" id="KW-0675">Receptor</keyword>
<comment type="caution">
    <text evidence="11">The sequence shown here is derived from an EMBL/GenBank/DDBJ whole genome shotgun (WGS) entry which is preliminary data.</text>
</comment>
<keyword evidence="12" id="KW-1185">Reference proteome</keyword>
<dbReference type="PANTHER" id="PTHR21137">
    <property type="entry name" value="ODORANT RECEPTOR"/>
    <property type="match status" value="1"/>
</dbReference>